<dbReference type="Proteomes" id="UP001642540">
    <property type="component" value="Unassembled WGS sequence"/>
</dbReference>
<proteinExistence type="predicted"/>
<dbReference type="SUPFAM" id="SSF101690">
    <property type="entry name" value="PAZ domain"/>
    <property type="match status" value="1"/>
</dbReference>
<organism evidence="1 2">
    <name type="scientific">Orchesella dallaii</name>
    <dbReference type="NCBI Taxonomy" id="48710"/>
    <lineage>
        <taxon>Eukaryota</taxon>
        <taxon>Metazoa</taxon>
        <taxon>Ecdysozoa</taxon>
        <taxon>Arthropoda</taxon>
        <taxon>Hexapoda</taxon>
        <taxon>Collembola</taxon>
        <taxon>Entomobryomorpha</taxon>
        <taxon>Entomobryoidea</taxon>
        <taxon>Orchesellidae</taxon>
        <taxon>Orchesellinae</taxon>
        <taxon>Orchesella</taxon>
    </lineage>
</organism>
<comment type="caution">
    <text evidence="1">The sequence shown here is derived from an EMBL/GenBank/DDBJ whole genome shotgun (WGS) entry which is preliminary data.</text>
</comment>
<accession>A0ABP1PX65</accession>
<dbReference type="EMBL" id="CAXLJM020000013">
    <property type="protein sequence ID" value="CAL8078840.1"/>
    <property type="molecule type" value="Genomic_DNA"/>
</dbReference>
<evidence type="ECO:0000313" key="1">
    <source>
        <dbReference type="EMBL" id="CAL8078840.1"/>
    </source>
</evidence>
<dbReference type="InterPro" id="IPR036085">
    <property type="entry name" value="PAZ_dom_sf"/>
</dbReference>
<evidence type="ECO:0000313" key="2">
    <source>
        <dbReference type="Proteomes" id="UP001642540"/>
    </source>
</evidence>
<name>A0ABP1PX65_9HEXA</name>
<gene>
    <name evidence="1" type="ORF">ODALV1_LOCUS4200</name>
</gene>
<keyword evidence="2" id="KW-1185">Reference proteome</keyword>
<sequence>MLFSEPKVRDIRRGQVGDIYLVPELCYPCEHTDEFRSNFRLMKELAHCLHLPPTGRVNTMQYTEVHGWDSPKRIGNCNQRKSCVEMDRSPVQMTKLIAQTLFKNVMILGYDVHHAGPGGGGLSIIVAMTATFNASLGRCFSTVARLPSGIWL</sequence>
<protein>
    <submittedName>
        <fullName evidence="1">Uncharacterized protein</fullName>
    </submittedName>
</protein>
<reference evidence="1 2" key="1">
    <citation type="submission" date="2024-08" db="EMBL/GenBank/DDBJ databases">
        <authorList>
            <person name="Cucini C."/>
            <person name="Frati F."/>
        </authorList>
    </citation>
    <scope>NUCLEOTIDE SEQUENCE [LARGE SCALE GENOMIC DNA]</scope>
</reference>